<sequence length="294" mass="32752">MSKEIRVHLALAAAGLIYGANYIIAKAIMPVYMAPFALIVVRVVVAGLLFWIFHALFIKEKLVHVRDYKKFFLVAIFGSGANMLSFFKGLSYTSAINASIIMTMVPIIVLVTSYIILKERITKLKMAGIIIGGFGAILLITSSGASSEKTRFIGDLLVIANSIFYGIYLVIVKPLMLRYHPVTVVKWVFIFGFFMVLPFGFHELTQVQWSNFPFTIWMSLAFVVVGTTCCTYLLNAWALKHTRPSVAGAYVYLQPVFATFITIVFGLGSLDWQQILFSLLIFAGVYLVGKNDGH</sequence>
<name>A0ABT8LC34_9BACT</name>
<feature type="transmembrane region" description="Helical" evidence="6">
    <location>
        <begin position="31"/>
        <end position="58"/>
    </location>
</feature>
<feature type="transmembrane region" description="Helical" evidence="6">
    <location>
        <begin position="152"/>
        <end position="172"/>
    </location>
</feature>
<dbReference type="InterPro" id="IPR050638">
    <property type="entry name" value="AA-Vitamin_Transporters"/>
</dbReference>
<dbReference type="InterPro" id="IPR000620">
    <property type="entry name" value="EamA_dom"/>
</dbReference>
<evidence type="ECO:0000256" key="1">
    <source>
        <dbReference type="ARBA" id="ARBA00004651"/>
    </source>
</evidence>
<dbReference type="InterPro" id="IPR037185">
    <property type="entry name" value="EmrE-like"/>
</dbReference>
<keyword evidence="5 6" id="KW-0472">Membrane</keyword>
<dbReference type="Proteomes" id="UP001172083">
    <property type="component" value="Unassembled WGS sequence"/>
</dbReference>
<feature type="transmembrane region" description="Helical" evidence="6">
    <location>
        <begin position="272"/>
        <end position="289"/>
    </location>
</feature>
<feature type="transmembrane region" description="Helical" evidence="6">
    <location>
        <begin position="214"/>
        <end position="234"/>
    </location>
</feature>
<proteinExistence type="predicted"/>
<protein>
    <submittedName>
        <fullName evidence="8">DMT family transporter</fullName>
    </submittedName>
</protein>
<dbReference type="RefSeq" id="WP_346760675.1">
    <property type="nucleotide sequence ID" value="NZ_JAUJEB010000006.1"/>
</dbReference>
<organism evidence="8 9">
    <name type="scientific">Agaribacillus aureus</name>
    <dbReference type="NCBI Taxonomy" id="3051825"/>
    <lineage>
        <taxon>Bacteria</taxon>
        <taxon>Pseudomonadati</taxon>
        <taxon>Bacteroidota</taxon>
        <taxon>Cytophagia</taxon>
        <taxon>Cytophagales</taxon>
        <taxon>Splendidivirgaceae</taxon>
        <taxon>Agaribacillus</taxon>
    </lineage>
</organism>
<evidence type="ECO:0000256" key="2">
    <source>
        <dbReference type="ARBA" id="ARBA00022475"/>
    </source>
</evidence>
<keyword evidence="4 6" id="KW-1133">Transmembrane helix</keyword>
<evidence type="ECO:0000313" key="9">
    <source>
        <dbReference type="Proteomes" id="UP001172083"/>
    </source>
</evidence>
<evidence type="ECO:0000256" key="3">
    <source>
        <dbReference type="ARBA" id="ARBA00022692"/>
    </source>
</evidence>
<keyword evidence="2" id="KW-1003">Cell membrane</keyword>
<keyword evidence="3 6" id="KW-0812">Transmembrane</keyword>
<evidence type="ECO:0000259" key="7">
    <source>
        <dbReference type="Pfam" id="PF00892"/>
    </source>
</evidence>
<dbReference type="PANTHER" id="PTHR32322:SF18">
    <property type="entry name" value="S-ADENOSYLMETHIONINE_S-ADENOSYLHOMOCYSTEINE TRANSPORTER"/>
    <property type="match status" value="1"/>
</dbReference>
<feature type="domain" description="EamA" evidence="7">
    <location>
        <begin position="153"/>
        <end position="288"/>
    </location>
</feature>
<evidence type="ECO:0000256" key="5">
    <source>
        <dbReference type="ARBA" id="ARBA00023136"/>
    </source>
</evidence>
<comment type="subcellular location">
    <subcellularLocation>
        <location evidence="1">Cell membrane</location>
        <topology evidence="1">Multi-pass membrane protein</topology>
    </subcellularLocation>
</comment>
<comment type="caution">
    <text evidence="8">The sequence shown here is derived from an EMBL/GenBank/DDBJ whole genome shotgun (WGS) entry which is preliminary data.</text>
</comment>
<reference evidence="8" key="1">
    <citation type="submission" date="2023-06" db="EMBL/GenBank/DDBJ databases">
        <title>Genomic of Agaribacillus aureum.</title>
        <authorList>
            <person name="Wang G."/>
        </authorList>
    </citation>
    <scope>NUCLEOTIDE SEQUENCE</scope>
    <source>
        <strain evidence="8">BMA12</strain>
    </source>
</reference>
<accession>A0ABT8LC34</accession>
<evidence type="ECO:0000256" key="6">
    <source>
        <dbReference type="SAM" id="Phobius"/>
    </source>
</evidence>
<feature type="transmembrane region" description="Helical" evidence="6">
    <location>
        <begin position="96"/>
        <end position="117"/>
    </location>
</feature>
<evidence type="ECO:0000256" key="4">
    <source>
        <dbReference type="ARBA" id="ARBA00022989"/>
    </source>
</evidence>
<feature type="transmembrane region" description="Helical" evidence="6">
    <location>
        <begin position="7"/>
        <end position="25"/>
    </location>
</feature>
<dbReference type="SUPFAM" id="SSF103481">
    <property type="entry name" value="Multidrug resistance efflux transporter EmrE"/>
    <property type="match status" value="2"/>
</dbReference>
<feature type="transmembrane region" description="Helical" evidence="6">
    <location>
        <begin position="70"/>
        <end position="90"/>
    </location>
</feature>
<gene>
    <name evidence="8" type="ORF">QQ020_24890</name>
</gene>
<evidence type="ECO:0000313" key="8">
    <source>
        <dbReference type="EMBL" id="MDN5215340.1"/>
    </source>
</evidence>
<feature type="domain" description="EamA" evidence="7">
    <location>
        <begin position="8"/>
        <end position="140"/>
    </location>
</feature>
<feature type="transmembrane region" description="Helical" evidence="6">
    <location>
        <begin position="184"/>
        <end position="202"/>
    </location>
</feature>
<dbReference type="EMBL" id="JAUJEB010000006">
    <property type="protein sequence ID" value="MDN5215340.1"/>
    <property type="molecule type" value="Genomic_DNA"/>
</dbReference>
<keyword evidence="9" id="KW-1185">Reference proteome</keyword>
<feature type="transmembrane region" description="Helical" evidence="6">
    <location>
        <begin position="124"/>
        <end position="146"/>
    </location>
</feature>
<feature type="transmembrane region" description="Helical" evidence="6">
    <location>
        <begin position="246"/>
        <end position="266"/>
    </location>
</feature>
<dbReference type="PANTHER" id="PTHR32322">
    <property type="entry name" value="INNER MEMBRANE TRANSPORTER"/>
    <property type="match status" value="1"/>
</dbReference>
<dbReference type="Pfam" id="PF00892">
    <property type="entry name" value="EamA"/>
    <property type="match status" value="2"/>
</dbReference>